<protein>
    <submittedName>
        <fullName evidence="2">Uncharacterized protein</fullName>
    </submittedName>
</protein>
<dbReference type="EMBL" id="CAJNDS010002113">
    <property type="protein sequence ID" value="CAE7334342.1"/>
    <property type="molecule type" value="Genomic_DNA"/>
</dbReference>
<proteinExistence type="predicted"/>
<dbReference type="AlphaFoldDB" id="A0A812PGI4"/>
<sequence length="359" mass="39371">MEVSFDIQGDVYSMRCPNMELTPQSVMKKWEDLGVPYASRIRFLAPSEHGYRTLNARADALPVVPVVVKLEGPGSVLTALAVALKRRGSAAGRGTGRGAQSGPALHGAAQNATKPAPTTKKVGLGPVQRSVFRQYQADMHRKIAEAEILMLRFAALVVWLRCGLSWSERGVQTVLQEIHAHNALKQNETRTRTCESETLPQQIPALNYGAKPTKALSTACWQKCAAEEIAGKNLHESAVRAIAGFAQDDGIVKAVIYGTLYATGALPNWDVHDICSSTFDLIQMKCPRGFFKSACVAEFNGDYFTKSNPKCLRAYDALGQNNGEYRCAFAAWWDSCCSTRDHQHDDECAQCGQDQYFCS</sequence>
<dbReference type="OrthoDB" id="405973at2759"/>
<evidence type="ECO:0000313" key="2">
    <source>
        <dbReference type="EMBL" id="CAE7334342.1"/>
    </source>
</evidence>
<gene>
    <name evidence="2" type="ORF">SNAT2548_LOCUS17487</name>
</gene>
<dbReference type="Proteomes" id="UP000604046">
    <property type="component" value="Unassembled WGS sequence"/>
</dbReference>
<reference evidence="2" key="1">
    <citation type="submission" date="2021-02" db="EMBL/GenBank/DDBJ databases">
        <authorList>
            <person name="Dougan E. K."/>
            <person name="Rhodes N."/>
            <person name="Thang M."/>
            <person name="Chan C."/>
        </authorList>
    </citation>
    <scope>NUCLEOTIDE SEQUENCE</scope>
</reference>
<name>A0A812PGI4_9DINO</name>
<keyword evidence="3" id="KW-1185">Reference proteome</keyword>
<comment type="caution">
    <text evidence="2">The sequence shown here is derived from an EMBL/GenBank/DDBJ whole genome shotgun (WGS) entry which is preliminary data.</text>
</comment>
<organism evidence="2 3">
    <name type="scientific">Symbiodinium natans</name>
    <dbReference type="NCBI Taxonomy" id="878477"/>
    <lineage>
        <taxon>Eukaryota</taxon>
        <taxon>Sar</taxon>
        <taxon>Alveolata</taxon>
        <taxon>Dinophyceae</taxon>
        <taxon>Suessiales</taxon>
        <taxon>Symbiodiniaceae</taxon>
        <taxon>Symbiodinium</taxon>
    </lineage>
</organism>
<feature type="region of interest" description="Disordered" evidence="1">
    <location>
        <begin position="90"/>
        <end position="123"/>
    </location>
</feature>
<accession>A0A812PGI4</accession>
<evidence type="ECO:0000256" key="1">
    <source>
        <dbReference type="SAM" id="MobiDB-lite"/>
    </source>
</evidence>
<evidence type="ECO:0000313" key="3">
    <source>
        <dbReference type="Proteomes" id="UP000604046"/>
    </source>
</evidence>